<dbReference type="InterPro" id="IPR010915">
    <property type="entry name" value="PHB_depoly_PhaZ"/>
</dbReference>
<dbReference type="Proteomes" id="UP000192911">
    <property type="component" value="Unassembled WGS sequence"/>
</dbReference>
<evidence type="ECO:0000313" key="3">
    <source>
        <dbReference type="Proteomes" id="UP000192911"/>
    </source>
</evidence>
<dbReference type="RefSeq" id="WP_085230495.1">
    <property type="nucleotide sequence ID" value="NZ_BSQD01000019.1"/>
</dbReference>
<dbReference type="InterPro" id="IPR029058">
    <property type="entry name" value="AB_hydrolase_fold"/>
</dbReference>
<dbReference type="NCBIfam" id="TIGR01849">
    <property type="entry name" value="PHB_depoly_PhaZ"/>
    <property type="match status" value="1"/>
</dbReference>
<dbReference type="STRING" id="28094.SAMN06295900_12169"/>
<dbReference type="PIRSF" id="PIRSF020818">
    <property type="entry name" value="PHB_depoly_PhaZ"/>
    <property type="match status" value="1"/>
</dbReference>
<protein>
    <submittedName>
        <fullName evidence="2">Polyhydroxyalkanoate depolymerase, intracellular</fullName>
    </submittedName>
</protein>
<sequence length="419" mass="46552">MLYDWLEAQRALARAAGVWSACVGQLCGLPARTDEPVGLPGYGWLWRFFQRPPAPPPFGITCISNGRERIAIDETVVERTPFCALRLFSRRQPGAAPADSPHDAIFLCAPLAGHHAVMLRETVETLLQESDVYVTDWADARDVPLADGAFGLDDYVLTLERFMLRAGPRRLHVIAVCQATAPTLAAAALLAARGEPAPLSLTLMGGPIDTRFNPTSIDRLATAHDVEWFRWAVIDTVPSGYRGAGRRVYPGYLQHAAIVAAHPHRQLALESRYWASRVSHDAARIAASQRALDEYAAVLDMTEDYFLDTVRVVFREQRLARGTWEVGGQRVRGDALVDTALATVEGDRDDITGAGQTHAAHALCPRVPEAMRMRLSIRECDHYDLFSGPRWREEIHPALACFRRAVRHRVRQHRQSMAS</sequence>
<reference evidence="3" key="1">
    <citation type="submission" date="2017-04" db="EMBL/GenBank/DDBJ databases">
        <authorList>
            <person name="Varghese N."/>
            <person name="Submissions S."/>
        </authorList>
    </citation>
    <scope>NUCLEOTIDE SEQUENCE [LARGE SCALE GENOMIC DNA]</scope>
    <source>
        <strain evidence="3">Ballard 720</strain>
    </source>
</reference>
<dbReference type="EMBL" id="FXAH01000021">
    <property type="protein sequence ID" value="SMF79679.1"/>
    <property type="molecule type" value="Genomic_DNA"/>
</dbReference>
<proteinExistence type="predicted"/>
<evidence type="ECO:0000259" key="1">
    <source>
        <dbReference type="Pfam" id="PF06850"/>
    </source>
</evidence>
<name>A0A1X7H4L0_TRICW</name>
<dbReference type="PANTHER" id="PTHR36837">
    <property type="entry name" value="POLY(3-HYDROXYALKANOATE) POLYMERASE SUBUNIT PHAC"/>
    <property type="match status" value="1"/>
</dbReference>
<dbReference type="InterPro" id="IPR009656">
    <property type="entry name" value="PHB_depo_C"/>
</dbReference>
<gene>
    <name evidence="2" type="ORF">SAMN06295900_12169</name>
</gene>
<keyword evidence="3" id="KW-1185">Reference proteome</keyword>
<evidence type="ECO:0000313" key="2">
    <source>
        <dbReference type="EMBL" id="SMF79679.1"/>
    </source>
</evidence>
<dbReference type="PANTHER" id="PTHR36837:SF4">
    <property type="entry name" value="BLR0908 PROTEIN"/>
    <property type="match status" value="1"/>
</dbReference>
<accession>A0A1X7H4L0</accession>
<dbReference type="Pfam" id="PF06850">
    <property type="entry name" value="PHB_depo_C"/>
    <property type="match status" value="1"/>
</dbReference>
<feature type="domain" description="PHB de-polymerase C-terminal" evidence="1">
    <location>
        <begin position="205"/>
        <end position="404"/>
    </location>
</feature>
<organism evidence="2 3">
    <name type="scientific">Trinickia caryophylli</name>
    <name type="common">Paraburkholderia caryophylli</name>
    <dbReference type="NCBI Taxonomy" id="28094"/>
    <lineage>
        <taxon>Bacteria</taxon>
        <taxon>Pseudomonadati</taxon>
        <taxon>Pseudomonadota</taxon>
        <taxon>Betaproteobacteria</taxon>
        <taxon>Burkholderiales</taxon>
        <taxon>Burkholderiaceae</taxon>
        <taxon>Trinickia</taxon>
    </lineage>
</organism>
<dbReference type="AlphaFoldDB" id="A0A1X7H4L0"/>
<dbReference type="GeneID" id="95548259"/>
<dbReference type="SUPFAM" id="SSF53474">
    <property type="entry name" value="alpha/beta-Hydrolases"/>
    <property type="match status" value="1"/>
</dbReference>
<dbReference type="InterPro" id="IPR051321">
    <property type="entry name" value="PHA/PHB_synthase"/>
</dbReference>